<dbReference type="InterPro" id="IPR001851">
    <property type="entry name" value="ABC_transp_permease"/>
</dbReference>
<dbReference type="GO" id="GO:0022857">
    <property type="term" value="F:transmembrane transporter activity"/>
    <property type="evidence" value="ECO:0007669"/>
    <property type="project" value="InterPro"/>
</dbReference>
<dbReference type="Pfam" id="PF02653">
    <property type="entry name" value="BPD_transp_2"/>
    <property type="match status" value="1"/>
</dbReference>
<feature type="transmembrane region" description="Helical" evidence="6">
    <location>
        <begin position="300"/>
        <end position="319"/>
    </location>
</feature>
<proteinExistence type="predicted"/>
<feature type="transmembrane region" description="Helical" evidence="6">
    <location>
        <begin position="116"/>
        <end position="136"/>
    </location>
</feature>
<evidence type="ECO:0000256" key="1">
    <source>
        <dbReference type="ARBA" id="ARBA00004651"/>
    </source>
</evidence>
<accession>A0A6J4UVQ8</accession>
<evidence type="ECO:0000256" key="2">
    <source>
        <dbReference type="ARBA" id="ARBA00022475"/>
    </source>
</evidence>
<feature type="transmembrane region" description="Helical" evidence="6">
    <location>
        <begin position="325"/>
        <end position="341"/>
    </location>
</feature>
<organism evidence="7">
    <name type="scientific">uncultured Thermomicrobiales bacterium</name>
    <dbReference type="NCBI Taxonomy" id="1645740"/>
    <lineage>
        <taxon>Bacteria</taxon>
        <taxon>Pseudomonadati</taxon>
        <taxon>Thermomicrobiota</taxon>
        <taxon>Thermomicrobia</taxon>
        <taxon>Thermomicrobiales</taxon>
        <taxon>environmental samples</taxon>
    </lineage>
</organism>
<name>A0A6J4UVQ8_9BACT</name>
<keyword evidence="3 6" id="KW-0812">Transmembrane</keyword>
<dbReference type="CDD" id="cd06579">
    <property type="entry name" value="TM_PBP1_transp_AraH_like"/>
    <property type="match status" value="1"/>
</dbReference>
<feature type="transmembrane region" description="Helical" evidence="6">
    <location>
        <begin position="148"/>
        <end position="167"/>
    </location>
</feature>
<dbReference type="AlphaFoldDB" id="A0A6J4UVQ8"/>
<evidence type="ECO:0000256" key="5">
    <source>
        <dbReference type="ARBA" id="ARBA00023136"/>
    </source>
</evidence>
<feature type="transmembrane region" description="Helical" evidence="6">
    <location>
        <begin position="245"/>
        <end position="265"/>
    </location>
</feature>
<feature type="transmembrane region" description="Helical" evidence="6">
    <location>
        <begin position="65"/>
        <end position="84"/>
    </location>
</feature>
<keyword evidence="4 6" id="KW-1133">Transmembrane helix</keyword>
<keyword evidence="2" id="KW-1003">Cell membrane</keyword>
<comment type="subcellular location">
    <subcellularLocation>
        <location evidence="1">Cell membrane</location>
        <topology evidence="1">Multi-pass membrane protein</topology>
    </subcellularLocation>
</comment>
<protein>
    <submittedName>
        <fullName evidence="7">Ribose ABC transport system, permease protein RbsC</fullName>
    </submittedName>
</protein>
<dbReference type="GO" id="GO:0005886">
    <property type="term" value="C:plasma membrane"/>
    <property type="evidence" value="ECO:0007669"/>
    <property type="project" value="UniProtKB-SubCell"/>
</dbReference>
<sequence length="347" mass="35788">MAVPTPRPARAMEPLAASRRPGFDLRAVLQTSQTARALAALVVLLVYNVLFTTNFVSLGTFNANLTQVATIVIVAVGMTFVIATGGVDLSVGSLMAVSGVLAPLFLVSGGQFGAPWVGLVLAFTVPVAVTALFGLFNGTLVTKVGLQPIIATLVLFLAGRGIAQVIVNGELREFRNLGSPLVPGFEFIGLGGIAGVRFQILIMAVVVAVAAWALRATVFGRYVLATGGNEAASRLAGVPIQKVKLTVYTISGLLAGIAGLIVVAINRSSDPHRVGELMELDAIAAVAVGGTPLSGGRATILGTLLGALIIQLLRFTLISHNISDGVARIVIAAVIVVAVLLQRQRTS</sequence>
<feature type="transmembrane region" description="Helical" evidence="6">
    <location>
        <begin position="187"/>
        <end position="214"/>
    </location>
</feature>
<evidence type="ECO:0000256" key="4">
    <source>
        <dbReference type="ARBA" id="ARBA00022989"/>
    </source>
</evidence>
<dbReference type="PANTHER" id="PTHR32196:SF72">
    <property type="entry name" value="RIBOSE IMPORT PERMEASE PROTEIN RBSC"/>
    <property type="match status" value="1"/>
</dbReference>
<feature type="transmembrane region" description="Helical" evidence="6">
    <location>
        <begin position="91"/>
        <end position="110"/>
    </location>
</feature>
<evidence type="ECO:0000256" key="3">
    <source>
        <dbReference type="ARBA" id="ARBA00022692"/>
    </source>
</evidence>
<feature type="transmembrane region" description="Helical" evidence="6">
    <location>
        <begin position="38"/>
        <end position="59"/>
    </location>
</feature>
<gene>
    <name evidence="7" type="ORF">AVDCRST_MAG59-2403</name>
</gene>
<dbReference type="EMBL" id="CADCWF010000148">
    <property type="protein sequence ID" value="CAA9558026.1"/>
    <property type="molecule type" value="Genomic_DNA"/>
</dbReference>
<dbReference type="PANTHER" id="PTHR32196">
    <property type="entry name" value="ABC TRANSPORTER PERMEASE PROTEIN YPHD-RELATED-RELATED"/>
    <property type="match status" value="1"/>
</dbReference>
<keyword evidence="5 6" id="KW-0472">Membrane</keyword>
<reference evidence="7" key="1">
    <citation type="submission" date="2020-02" db="EMBL/GenBank/DDBJ databases">
        <authorList>
            <person name="Meier V. D."/>
        </authorList>
    </citation>
    <scope>NUCLEOTIDE SEQUENCE</scope>
    <source>
        <strain evidence="7">AVDCRST_MAG59</strain>
    </source>
</reference>
<evidence type="ECO:0000256" key="6">
    <source>
        <dbReference type="SAM" id="Phobius"/>
    </source>
</evidence>
<evidence type="ECO:0000313" key="7">
    <source>
        <dbReference type="EMBL" id="CAA9558026.1"/>
    </source>
</evidence>